<organism evidence="1">
    <name type="scientific">marine sediment metagenome</name>
    <dbReference type="NCBI Taxonomy" id="412755"/>
    <lineage>
        <taxon>unclassified sequences</taxon>
        <taxon>metagenomes</taxon>
        <taxon>ecological metagenomes</taxon>
    </lineage>
</organism>
<sequence length="118" mass="13479">MSKQEEIREGIEEKTQHLFCQHCKAIQKVMGVVAECWYNPLDREHPAFCASNEDFLIQHFKDMDSQGVVIKVERDTACSLTCVSCGKLLSEIRSKVLEQAGYVAVEPLIQEKEESFLE</sequence>
<gene>
    <name evidence="1" type="ORF">LCGC14_3148950</name>
</gene>
<reference evidence="1" key="1">
    <citation type="journal article" date="2015" name="Nature">
        <title>Complex archaea that bridge the gap between prokaryotes and eukaryotes.</title>
        <authorList>
            <person name="Spang A."/>
            <person name="Saw J.H."/>
            <person name="Jorgensen S.L."/>
            <person name="Zaremba-Niedzwiedzka K."/>
            <person name="Martijn J."/>
            <person name="Lind A.E."/>
            <person name="van Eijk R."/>
            <person name="Schleper C."/>
            <person name="Guy L."/>
            <person name="Ettema T.J."/>
        </authorList>
    </citation>
    <scope>NUCLEOTIDE SEQUENCE</scope>
</reference>
<protein>
    <submittedName>
        <fullName evidence="1">Uncharacterized protein</fullName>
    </submittedName>
</protein>
<comment type="caution">
    <text evidence="1">The sequence shown here is derived from an EMBL/GenBank/DDBJ whole genome shotgun (WGS) entry which is preliminary data.</text>
</comment>
<name>A0A0F8VUN0_9ZZZZ</name>
<accession>A0A0F8VUN0</accession>
<dbReference type="EMBL" id="LAZR01069263">
    <property type="protein sequence ID" value="KKK48058.1"/>
    <property type="molecule type" value="Genomic_DNA"/>
</dbReference>
<evidence type="ECO:0000313" key="1">
    <source>
        <dbReference type="EMBL" id="KKK48058.1"/>
    </source>
</evidence>
<proteinExistence type="predicted"/>
<dbReference type="AlphaFoldDB" id="A0A0F8VUN0"/>